<dbReference type="Gene3D" id="2.60.200.20">
    <property type="match status" value="1"/>
</dbReference>
<dbReference type="SMART" id="SM00240">
    <property type="entry name" value="FHA"/>
    <property type="match status" value="1"/>
</dbReference>
<evidence type="ECO:0000313" key="5">
    <source>
        <dbReference type="Proteomes" id="UP001465755"/>
    </source>
</evidence>
<evidence type="ECO:0000259" key="3">
    <source>
        <dbReference type="PROSITE" id="PS50006"/>
    </source>
</evidence>
<dbReference type="EMBL" id="JALJOQ010000187">
    <property type="protein sequence ID" value="KAK9790762.1"/>
    <property type="molecule type" value="Genomic_DNA"/>
</dbReference>
<dbReference type="InterPro" id="IPR045178">
    <property type="entry name" value="Fhl1/FHA1"/>
</dbReference>
<protein>
    <recommendedName>
        <fullName evidence="3">FHA domain-containing protein</fullName>
    </recommendedName>
</protein>
<dbReference type="InterPro" id="IPR008984">
    <property type="entry name" value="SMAD_FHA_dom_sf"/>
</dbReference>
<dbReference type="Pfam" id="PF00498">
    <property type="entry name" value="FHA"/>
    <property type="match status" value="1"/>
</dbReference>
<dbReference type="Proteomes" id="UP001465755">
    <property type="component" value="Unassembled WGS sequence"/>
</dbReference>
<feature type="compositionally biased region" description="Low complexity" evidence="2">
    <location>
        <begin position="218"/>
        <end position="227"/>
    </location>
</feature>
<feature type="domain" description="FHA" evidence="3">
    <location>
        <begin position="32"/>
        <end position="90"/>
    </location>
</feature>
<reference evidence="4 5" key="1">
    <citation type="journal article" date="2024" name="Nat. Commun.">
        <title>Phylogenomics reveals the evolutionary origins of lichenization in chlorophyte algae.</title>
        <authorList>
            <person name="Puginier C."/>
            <person name="Libourel C."/>
            <person name="Otte J."/>
            <person name="Skaloud P."/>
            <person name="Haon M."/>
            <person name="Grisel S."/>
            <person name="Petersen M."/>
            <person name="Berrin J.G."/>
            <person name="Delaux P.M."/>
            <person name="Dal Grande F."/>
            <person name="Keller J."/>
        </authorList>
    </citation>
    <scope>NUCLEOTIDE SEQUENCE [LARGE SCALE GENOMIC DNA]</scope>
    <source>
        <strain evidence="4 5">SAG 2036</strain>
    </source>
</reference>
<dbReference type="GO" id="GO:0005634">
    <property type="term" value="C:nucleus"/>
    <property type="evidence" value="ECO:0007669"/>
    <property type="project" value="TreeGrafter"/>
</dbReference>
<dbReference type="PANTHER" id="PTHR21712:SF29">
    <property type="entry name" value="PRE-RRNA-PROCESSING PROTEIN FHL1"/>
    <property type="match status" value="1"/>
</dbReference>
<organism evidence="4 5">
    <name type="scientific">Symbiochloris irregularis</name>
    <dbReference type="NCBI Taxonomy" id="706552"/>
    <lineage>
        <taxon>Eukaryota</taxon>
        <taxon>Viridiplantae</taxon>
        <taxon>Chlorophyta</taxon>
        <taxon>core chlorophytes</taxon>
        <taxon>Trebouxiophyceae</taxon>
        <taxon>Trebouxiales</taxon>
        <taxon>Trebouxiaceae</taxon>
        <taxon>Symbiochloris</taxon>
    </lineage>
</organism>
<proteinExistence type="predicted"/>
<gene>
    <name evidence="4" type="ORF">WJX73_008037</name>
</gene>
<feature type="region of interest" description="Disordered" evidence="2">
    <location>
        <begin position="214"/>
        <end position="274"/>
    </location>
</feature>
<feature type="compositionally biased region" description="Low complexity" evidence="2">
    <location>
        <begin position="343"/>
        <end position="353"/>
    </location>
</feature>
<evidence type="ECO:0000256" key="1">
    <source>
        <dbReference type="ARBA" id="ARBA00023242"/>
    </source>
</evidence>
<dbReference type="AlphaFoldDB" id="A0AAW1NQU1"/>
<evidence type="ECO:0000313" key="4">
    <source>
        <dbReference type="EMBL" id="KAK9790762.1"/>
    </source>
</evidence>
<name>A0AAW1NQU1_9CHLO</name>
<feature type="region of interest" description="Disordered" evidence="2">
    <location>
        <begin position="327"/>
        <end position="361"/>
    </location>
</feature>
<comment type="caution">
    <text evidence="4">The sequence shown here is derived from an EMBL/GenBank/DDBJ whole genome shotgun (WGS) entry which is preliminary data.</text>
</comment>
<dbReference type="SUPFAM" id="SSF49879">
    <property type="entry name" value="SMAD/FHA domain"/>
    <property type="match status" value="1"/>
</dbReference>
<keyword evidence="5" id="KW-1185">Reference proteome</keyword>
<feature type="region of interest" description="Disordered" evidence="2">
    <location>
        <begin position="139"/>
        <end position="180"/>
    </location>
</feature>
<evidence type="ECO:0000256" key="2">
    <source>
        <dbReference type="SAM" id="MobiDB-lite"/>
    </source>
</evidence>
<accession>A0AAW1NQU1</accession>
<dbReference type="GO" id="GO:0060962">
    <property type="term" value="P:regulation of ribosomal protein gene transcription by RNA polymerase II"/>
    <property type="evidence" value="ECO:0007669"/>
    <property type="project" value="InterPro"/>
</dbReference>
<dbReference type="InterPro" id="IPR000253">
    <property type="entry name" value="FHA_dom"/>
</dbReference>
<keyword evidence="1" id="KW-0539">Nucleus</keyword>
<dbReference type="PANTHER" id="PTHR21712">
    <property type="entry name" value="PRE-RRNA-PROCESSING PROTEIN FHL1"/>
    <property type="match status" value="1"/>
</dbReference>
<dbReference type="GO" id="GO:0043565">
    <property type="term" value="F:sequence-specific DNA binding"/>
    <property type="evidence" value="ECO:0007669"/>
    <property type="project" value="TreeGrafter"/>
</dbReference>
<feature type="compositionally biased region" description="Low complexity" evidence="2">
    <location>
        <begin position="246"/>
        <end position="261"/>
    </location>
</feature>
<dbReference type="PROSITE" id="PS50006">
    <property type="entry name" value="FHA_DOMAIN"/>
    <property type="match status" value="1"/>
</dbReference>
<sequence length="361" mass="39529">MVSPDDPRIARCGFCRLEGDGGLDFFAQRYEIALGRKSKSTHLDVVLGDNMNISRNHAKIVFREGVGGLPGHWELEVLGKNGVTVNGTLHTPSETGGCVKLRSGDHLSMGDNSFHFLLPARTIRHMENGQPVVKRLKLSHRPSPQARSNPPAKRPSVPKPRATTPPPKPKEASQEPAAISETKKLEQTLKSLMQDDKQLQDKLHEQELQEAKLRAKLQQQQQQSSQQWSNPMRMSEQRDTPPTPFQISQQSPASQQAGSSGMTFRSGGFRSHVSMPAESSTFTAAGYHPQQVQQLLRQLPPAIQQQVTASQQLSGYQALPQQRSAIVSGGGLSGHASMPVYESSFQGQGSSSQATPLNRRA</sequence>